<dbReference type="SMART" id="SM00487">
    <property type="entry name" value="DEXDc"/>
    <property type="match status" value="2"/>
</dbReference>
<evidence type="ECO:0000256" key="2">
    <source>
        <dbReference type="ARBA" id="ARBA00022741"/>
    </source>
</evidence>
<dbReference type="FunFam" id="1.10.3380.10:FF:000002">
    <property type="entry name" value="Activating signal cointegrator 1 complex subunit 3"/>
    <property type="match status" value="1"/>
</dbReference>
<dbReference type="GO" id="GO:0016787">
    <property type="term" value="F:hydrolase activity"/>
    <property type="evidence" value="ECO:0007669"/>
    <property type="project" value="UniProtKB-KW"/>
</dbReference>
<dbReference type="SUPFAM" id="SSF52540">
    <property type="entry name" value="P-loop containing nucleoside triphosphate hydrolases"/>
    <property type="match status" value="4"/>
</dbReference>
<keyword evidence="5" id="KW-0067">ATP-binding</keyword>
<feature type="domain" description="Helicase C-terminal" evidence="8">
    <location>
        <begin position="485"/>
        <end position="657"/>
    </location>
</feature>
<name>A0A3Q4HYC5_NEOBR</name>
<dbReference type="PIRSF" id="PIRSF039073">
    <property type="entry name" value="BRR2"/>
    <property type="match status" value="1"/>
</dbReference>
<dbReference type="GO" id="GO:0007399">
    <property type="term" value="P:nervous system development"/>
    <property type="evidence" value="ECO:0007669"/>
    <property type="project" value="UniProtKB-ARBA"/>
</dbReference>
<dbReference type="Gene3D" id="1.10.150.20">
    <property type="entry name" value="5' to 3' exonuclease, C-terminal subdomain"/>
    <property type="match status" value="1"/>
</dbReference>
<dbReference type="InterPro" id="IPR035892">
    <property type="entry name" value="C2_domain_sf"/>
</dbReference>
<dbReference type="Pfam" id="PF02889">
    <property type="entry name" value="Sec63"/>
    <property type="match status" value="2"/>
</dbReference>
<comment type="similarity">
    <text evidence="1">Belongs to the helicase family. SKI2 subfamily.</text>
</comment>
<dbReference type="InterPro" id="IPR011545">
    <property type="entry name" value="DEAD/DEAH_box_helicase_dom"/>
</dbReference>
<dbReference type="OMA" id="MCSATEF"/>
<dbReference type="Bgee" id="ENSNBRG00000022083">
    <property type="expression patterns" value="Expressed in blood and 6 other cell types or tissues"/>
</dbReference>
<sequence>MSPPRLTGALRSFSSVSKKEDLSEQLYDLKAKRLKRQELFARDGLTWQKIVHFCTEHQDKSQQQAASQELKSLLLAAKQMGKELHLSCVCVCVGETSMKTSECLKARPRQRPGDQFAVLSVTASILKPTLIDEGSGCCVVPLILTSLLVYSFPMRNVFFQVLTVFSCSCLQLFELLGPEGLDMISTLLQRRAAIVDSLLRIQPDRTVYPSGKAHGSYPILDKSKTCEMLLPEGIRRDNCKMYEEVEIPPNEPMPVGFEEKPVYISDIDEIGQLVFKGMKRLNRIQSIVFETAYNTNENLLICAPTGAGKTNIAMLTVLHEIRQHLQPGGVIKKDEFKIVYVAPMKALAAEMTNYFGKRLEPLGITVKELTGDMQLSKGEILRTQMLVTTPEKWDVVTRKSVGDVALSQIVRLLILDEVHLLHEDRGPVLESLVARTIRQVSVPPPSSYTEFTYTVGGRESLCPVIISYFSLKCFRSSNKLNSGVFLKELKTTVFIFACSATIQRSRNKQMKEMFPEGFGIHHAGMLRSDRSLMESMFSRGHLKVLVCTATLAWGVNLPAHAVIIKGTQIYDAKRGAVVDLGILDVMQIFGRAGRPQFDKYGEGTIITTHDKLSHYLTLLTQQNAIESRFLDSLADNLNAEIALGTVTNVEEAVKWLSYTYLYVRMRANPLAYGINHKASQMDPALELYRKDLVVESGRKLDKARMIRFDERTGYFASTDLGRTASHFYIKYNTIETFNEHFNPQGTEADILSIVSKAEEFEQLKVSYSYQIVQNKWAHTVLLFYPLNIKIHLLVQTLDVEPLVMFFCRPQNAARIVRALFEIALRKRWPLMTRRLLTLCKVIDKRLWDFAHPLRQFPNLSPVVLRRLEEKKLTVDKLKEMRKDDIGECRGLSQHCCATLASLLCIRVSDGIMLFLLTAVHGSVGEPWWLWVEDAMNDHIYHSEYFLLQKKQVVSGEPQHIVFTIPIFEPLPSQYYIRAVSDRWLGAEAVCIINFQDLILPERHLPAVPAGSRHEEFCSMVVSVVYIAPLKALVRERIEDWKVRIEEKLGKNVVELTGDVTPDMRAIAKADLIVTTPEKWDGVSRSWQNRSYVQKVAILIIDEIHLLGEDRGPVLEVIVSRTNFISSHTSKSVRVVGLSTALANARDLADWLGIGQVGLFNFRPSVRPVPLEVHIHGFPGQHYCPRMASMNKPTFQAIRAHSPAKPVLIFVSSRRQTRLTALDLIAYLATEDNPKQWLHQDEREIEDIIGTVRDSNLKLTLAFGIGMHHAGLHERDRKTVEELFVNCKIQVLIATSTLAWGVNFPAHLVVVKGTEYYDGKSRRYVDYPITDVLQMMGRAGRPQFDDQGKAVILVHDIKKDFYKKFLYEPFPVESSLLDVLSDHLNAEIAAGTISSKQDAMDYITWTYLFRRLMMNPSYYSLEDVSHESINRYLSNLVERSLRDLEGSYCIEIKEDDQSTEPLTYGRIASYYYLKHQTIRTFKERLRAELPIHELLSVLTDAEEYAELPVRHNEDQLNSQLAQQLPLQVNPHSYDSAHTKTHLLLQAHFSHAQLPCSDYTTDTKTVLDNAIRICQAMLDVAANEGWLVTAISICNLVQMIVQGRWLHDSSLLTLPHVEQRHLGLFRKGQGGLDEPIEGLPELIAACNGKESVFSAMVARELHPSQAAQAWAFLSHLPVLEVEMSMKGWWEESQEQTERPIPAAGANLRKESSWLDVHADQEYVLQVSLRRLNLGHKAQAPRFPKAKDEGWFLVLGEVDRRELLAVKRVGYVRNHTAVSMAFYTPERTGKCIYTLYLISDSYLGLDQQYDVHLNVTPASIAAQVNSEVSHSVSDLSLG</sequence>
<dbReference type="Pfam" id="PF00271">
    <property type="entry name" value="Helicase_C"/>
    <property type="match status" value="2"/>
</dbReference>
<dbReference type="Gene3D" id="1.10.10.10">
    <property type="entry name" value="Winged helix-like DNA-binding domain superfamily/Winged helix DNA-binding domain"/>
    <property type="match status" value="2"/>
</dbReference>
<dbReference type="InterPro" id="IPR057842">
    <property type="entry name" value="WH_MER3"/>
</dbReference>
<accession>A0A3Q4HYC5</accession>
<dbReference type="PANTHER" id="PTHR47961">
    <property type="entry name" value="DNA POLYMERASE THETA, PUTATIVE (AFU_ORTHOLOGUE AFUA_1G05260)-RELATED"/>
    <property type="match status" value="1"/>
</dbReference>
<dbReference type="SUPFAM" id="SSF81296">
    <property type="entry name" value="E set domains"/>
    <property type="match status" value="1"/>
</dbReference>
<feature type="domain" description="Helicase C-terminal" evidence="8">
    <location>
        <begin position="1192"/>
        <end position="1387"/>
    </location>
</feature>
<dbReference type="InterPro" id="IPR027417">
    <property type="entry name" value="P-loop_NTPase"/>
</dbReference>
<reference evidence="9" key="2">
    <citation type="submission" date="2025-09" db="UniProtKB">
        <authorList>
            <consortium name="Ensembl"/>
        </authorList>
    </citation>
    <scope>IDENTIFICATION</scope>
</reference>
<dbReference type="SUPFAM" id="SSF158702">
    <property type="entry name" value="Sec63 N-terminal domain-like"/>
    <property type="match status" value="2"/>
</dbReference>
<dbReference type="Pfam" id="PF23445">
    <property type="entry name" value="WHD_SNRNP200"/>
    <property type="match status" value="2"/>
</dbReference>
<reference evidence="9" key="1">
    <citation type="submission" date="2025-08" db="UniProtKB">
        <authorList>
            <consortium name="Ensembl"/>
        </authorList>
    </citation>
    <scope>IDENTIFICATION</scope>
</reference>
<dbReference type="InterPro" id="IPR014001">
    <property type="entry name" value="Helicase_ATP-bd"/>
</dbReference>
<dbReference type="InterPro" id="IPR004179">
    <property type="entry name" value="Sec63-dom"/>
</dbReference>
<dbReference type="Gene3D" id="1.10.3380.10">
    <property type="entry name" value="Sec63 N-terminal domain-like domain"/>
    <property type="match status" value="3"/>
</dbReference>
<proteinExistence type="inferred from homology"/>
<evidence type="ECO:0000256" key="3">
    <source>
        <dbReference type="ARBA" id="ARBA00022801"/>
    </source>
</evidence>
<dbReference type="GeneTree" id="ENSGT00940000155377"/>
<dbReference type="PROSITE" id="PS51192">
    <property type="entry name" value="HELICASE_ATP_BIND_1"/>
    <property type="match status" value="2"/>
</dbReference>
<evidence type="ECO:0000313" key="10">
    <source>
        <dbReference type="Proteomes" id="UP000261580"/>
    </source>
</evidence>
<evidence type="ECO:0000313" key="9">
    <source>
        <dbReference type="Ensembl" id="ENSNBRP00000029045.1"/>
    </source>
</evidence>
<dbReference type="PROSITE" id="PS51194">
    <property type="entry name" value="HELICASE_CTER"/>
    <property type="match status" value="2"/>
</dbReference>
<organism evidence="9 10">
    <name type="scientific">Neolamprologus brichardi</name>
    <name type="common">Fairy cichlid</name>
    <name type="synonym">Lamprologus brichardi</name>
    <dbReference type="NCBI Taxonomy" id="32507"/>
    <lineage>
        <taxon>Eukaryota</taxon>
        <taxon>Metazoa</taxon>
        <taxon>Chordata</taxon>
        <taxon>Craniata</taxon>
        <taxon>Vertebrata</taxon>
        <taxon>Euteleostomi</taxon>
        <taxon>Actinopterygii</taxon>
        <taxon>Neopterygii</taxon>
        <taxon>Teleostei</taxon>
        <taxon>Neoteleostei</taxon>
        <taxon>Acanthomorphata</taxon>
        <taxon>Ovalentaria</taxon>
        <taxon>Cichlomorphae</taxon>
        <taxon>Cichliformes</taxon>
        <taxon>Cichlidae</taxon>
        <taxon>African cichlids</taxon>
        <taxon>Pseudocrenilabrinae</taxon>
        <taxon>Lamprologini</taxon>
        <taxon>Neolamprologus</taxon>
    </lineage>
</organism>
<dbReference type="Gene3D" id="2.60.40.150">
    <property type="entry name" value="C2 domain"/>
    <property type="match status" value="2"/>
</dbReference>
<dbReference type="GO" id="GO:0005524">
    <property type="term" value="F:ATP binding"/>
    <property type="evidence" value="ECO:0007669"/>
    <property type="project" value="UniProtKB-KW"/>
</dbReference>
<dbReference type="SUPFAM" id="SSF46785">
    <property type="entry name" value="Winged helix' DNA-binding domain"/>
    <property type="match status" value="2"/>
</dbReference>
<dbReference type="Ensembl" id="ENSNBRT00000029801.1">
    <property type="protein sequence ID" value="ENSNBRP00000029045.1"/>
    <property type="gene ID" value="ENSNBRG00000022083.1"/>
</dbReference>
<dbReference type="FunFam" id="3.40.50.300:FF:000231">
    <property type="entry name" value="Activating signal cointegrator 1 complex subunit 3"/>
    <property type="match status" value="1"/>
</dbReference>
<dbReference type="GO" id="GO:0180022">
    <property type="term" value="C:RQC-trigger complex"/>
    <property type="evidence" value="ECO:0007669"/>
    <property type="project" value="UniProtKB-ARBA"/>
</dbReference>
<dbReference type="SMART" id="SM00973">
    <property type="entry name" value="Sec63"/>
    <property type="match status" value="2"/>
</dbReference>
<dbReference type="InterPro" id="IPR036388">
    <property type="entry name" value="WH-like_DNA-bd_sf"/>
</dbReference>
<dbReference type="FunFam" id="1.10.10.10:FF:000024">
    <property type="entry name" value="U5 small nuclear ribonucleoprotein helicase"/>
    <property type="match status" value="1"/>
</dbReference>
<evidence type="ECO:0000256" key="1">
    <source>
        <dbReference type="ARBA" id="ARBA00010140"/>
    </source>
</evidence>
<evidence type="ECO:0000256" key="6">
    <source>
        <dbReference type="ARBA" id="ARBA00034541"/>
    </source>
</evidence>
<dbReference type="STRING" id="32507.ENSNBRP00000029045"/>
<evidence type="ECO:0000256" key="5">
    <source>
        <dbReference type="ARBA" id="ARBA00022840"/>
    </source>
</evidence>
<dbReference type="FunFam" id="1.10.10.10:FF:000012">
    <property type="entry name" value="U5 small nuclear ribonucleoprotein helicase"/>
    <property type="match status" value="1"/>
</dbReference>
<dbReference type="PANTHER" id="PTHR47961:SF4">
    <property type="entry name" value="ACTIVATING SIGNAL COINTEGRATOR 1 COMPLEX SUBUNIT 3"/>
    <property type="match status" value="1"/>
</dbReference>
<dbReference type="Gene3D" id="3.40.50.300">
    <property type="entry name" value="P-loop containing nucleotide triphosphate hydrolases"/>
    <property type="match status" value="4"/>
</dbReference>
<dbReference type="FunFam" id="2.60.40.150:FF:000113">
    <property type="entry name" value="activating signal cointegrator 1 complex subunit 3"/>
    <property type="match status" value="1"/>
</dbReference>
<protein>
    <recommendedName>
        <fullName evidence="6">U5 small nuclear ribonucleoprotein 200 kDa helicase</fullName>
    </recommendedName>
</protein>
<evidence type="ECO:0000259" key="7">
    <source>
        <dbReference type="PROSITE" id="PS51192"/>
    </source>
</evidence>
<evidence type="ECO:0000259" key="8">
    <source>
        <dbReference type="PROSITE" id="PS51194"/>
    </source>
</evidence>
<dbReference type="InterPro" id="IPR014756">
    <property type="entry name" value="Ig_E-set"/>
</dbReference>
<dbReference type="InterPro" id="IPR001650">
    <property type="entry name" value="Helicase_C-like"/>
</dbReference>
<dbReference type="Pfam" id="PF00270">
    <property type="entry name" value="DEAD"/>
    <property type="match status" value="2"/>
</dbReference>
<dbReference type="GO" id="GO:0003676">
    <property type="term" value="F:nucleic acid binding"/>
    <property type="evidence" value="ECO:0007669"/>
    <property type="project" value="InterPro"/>
</dbReference>
<keyword evidence="10" id="KW-1185">Reference proteome</keyword>
<keyword evidence="2" id="KW-0547">Nucleotide-binding</keyword>
<dbReference type="SMART" id="SM00490">
    <property type="entry name" value="HELICc"/>
    <property type="match status" value="2"/>
</dbReference>
<dbReference type="GO" id="GO:0004386">
    <property type="term" value="F:helicase activity"/>
    <property type="evidence" value="ECO:0007669"/>
    <property type="project" value="UniProtKB-KW"/>
</dbReference>
<keyword evidence="3" id="KW-0378">Hydrolase</keyword>
<dbReference type="CDD" id="cd18795">
    <property type="entry name" value="SF2_C_Ski2"/>
    <property type="match status" value="2"/>
</dbReference>
<keyword evidence="4" id="KW-0347">Helicase</keyword>
<dbReference type="InterPro" id="IPR050474">
    <property type="entry name" value="Hel308_SKI2-like"/>
</dbReference>
<dbReference type="InterPro" id="IPR036390">
    <property type="entry name" value="WH_DNA-bd_sf"/>
</dbReference>
<evidence type="ECO:0000256" key="4">
    <source>
        <dbReference type="ARBA" id="ARBA00022806"/>
    </source>
</evidence>
<dbReference type="Proteomes" id="UP000261580">
    <property type="component" value="Unassembled WGS sequence"/>
</dbReference>
<feature type="domain" description="Helicase ATP-binding" evidence="7">
    <location>
        <begin position="1023"/>
        <end position="1159"/>
    </location>
</feature>
<dbReference type="FunFam" id="3.40.50.300:FF:003287">
    <property type="entry name" value="U5 small nuclear ribonucleoprotein 200 kDa helicase"/>
    <property type="match status" value="1"/>
</dbReference>
<dbReference type="GO" id="GO:0005634">
    <property type="term" value="C:nucleus"/>
    <property type="evidence" value="ECO:0007669"/>
    <property type="project" value="TreeGrafter"/>
</dbReference>
<feature type="domain" description="Helicase ATP-binding" evidence="7">
    <location>
        <begin position="290"/>
        <end position="520"/>
    </location>
</feature>